<feature type="domain" description="BTB" evidence="2">
    <location>
        <begin position="33"/>
        <end position="91"/>
    </location>
</feature>
<dbReference type="AlphaFoldDB" id="A0A9N8DQJ6"/>
<protein>
    <recommendedName>
        <fullName evidence="2">BTB domain-containing protein</fullName>
    </recommendedName>
</protein>
<organism evidence="3 4">
    <name type="scientific">Seminavis robusta</name>
    <dbReference type="NCBI Taxonomy" id="568900"/>
    <lineage>
        <taxon>Eukaryota</taxon>
        <taxon>Sar</taxon>
        <taxon>Stramenopiles</taxon>
        <taxon>Ochrophyta</taxon>
        <taxon>Bacillariophyta</taxon>
        <taxon>Bacillariophyceae</taxon>
        <taxon>Bacillariophycidae</taxon>
        <taxon>Naviculales</taxon>
        <taxon>Naviculaceae</taxon>
        <taxon>Seminavis</taxon>
    </lineage>
</organism>
<sequence>MASESESDSDSESAREEPPHKKVKTCILTKLEPDVTILVGHEEYQEYSQALCSWSDYFEKALTSGMRESESKRFEFPDRDPKEWEMIVAMMKPMTKVKVTDESVFKALSWFAELCSPQGLQESDSILLSLLEPSSVSHNFVLDILEASLNFCLPKSMAKSFAKVKMIMANNGAIMVEKAWVERFISVAQGHQNCLDAMWDTLGELVPATLSGQQRTSLLENGLLTEFVFTKMEALHFKKHHPAIKRMVSKLKKPNNWKNNNFSNAILKAMRLEDQDKPWQHLL</sequence>
<reference evidence="3" key="1">
    <citation type="submission" date="2020-06" db="EMBL/GenBank/DDBJ databases">
        <authorList>
            <consortium name="Plant Systems Biology data submission"/>
        </authorList>
    </citation>
    <scope>NUCLEOTIDE SEQUENCE</scope>
    <source>
        <strain evidence="3">D6</strain>
    </source>
</reference>
<keyword evidence="4" id="KW-1185">Reference proteome</keyword>
<dbReference type="PROSITE" id="PS50097">
    <property type="entry name" value="BTB"/>
    <property type="match status" value="1"/>
</dbReference>
<dbReference type="EMBL" id="CAICTM010000299">
    <property type="protein sequence ID" value="CAB9507288.1"/>
    <property type="molecule type" value="Genomic_DNA"/>
</dbReference>
<evidence type="ECO:0000259" key="2">
    <source>
        <dbReference type="PROSITE" id="PS50097"/>
    </source>
</evidence>
<feature type="compositionally biased region" description="Acidic residues" evidence="1">
    <location>
        <begin position="1"/>
        <end position="11"/>
    </location>
</feature>
<evidence type="ECO:0000313" key="4">
    <source>
        <dbReference type="Proteomes" id="UP001153069"/>
    </source>
</evidence>
<dbReference type="SUPFAM" id="SSF54695">
    <property type="entry name" value="POZ domain"/>
    <property type="match status" value="1"/>
</dbReference>
<proteinExistence type="predicted"/>
<comment type="caution">
    <text evidence="3">The sequence shown here is derived from an EMBL/GenBank/DDBJ whole genome shotgun (WGS) entry which is preliminary data.</text>
</comment>
<dbReference type="InterPro" id="IPR000210">
    <property type="entry name" value="BTB/POZ_dom"/>
</dbReference>
<dbReference type="Pfam" id="PF00651">
    <property type="entry name" value="BTB"/>
    <property type="match status" value="1"/>
</dbReference>
<dbReference type="CDD" id="cd18186">
    <property type="entry name" value="BTB_POZ_ZBTB_KLHL-like"/>
    <property type="match status" value="1"/>
</dbReference>
<evidence type="ECO:0000256" key="1">
    <source>
        <dbReference type="SAM" id="MobiDB-lite"/>
    </source>
</evidence>
<name>A0A9N8DQJ6_9STRA</name>
<dbReference type="Gene3D" id="3.30.710.10">
    <property type="entry name" value="Potassium Channel Kv1.1, Chain A"/>
    <property type="match status" value="1"/>
</dbReference>
<dbReference type="InterPro" id="IPR011333">
    <property type="entry name" value="SKP1/BTB/POZ_sf"/>
</dbReference>
<dbReference type="Proteomes" id="UP001153069">
    <property type="component" value="Unassembled WGS sequence"/>
</dbReference>
<evidence type="ECO:0000313" key="3">
    <source>
        <dbReference type="EMBL" id="CAB9507288.1"/>
    </source>
</evidence>
<feature type="region of interest" description="Disordered" evidence="1">
    <location>
        <begin position="1"/>
        <end position="22"/>
    </location>
</feature>
<gene>
    <name evidence="3" type="ORF">SEMRO_300_G111650.1</name>
</gene>
<accession>A0A9N8DQJ6</accession>